<comment type="caution">
    <text evidence="2">The sequence shown here is derived from an EMBL/GenBank/DDBJ whole genome shotgun (WGS) entry which is preliminary data.</text>
</comment>
<name>A0A367LFW2_9HYPO</name>
<feature type="region of interest" description="Disordered" evidence="1">
    <location>
        <begin position="1"/>
        <end position="32"/>
    </location>
</feature>
<gene>
    <name evidence="2" type="ORF">L249_0326</name>
</gene>
<dbReference type="Proteomes" id="UP000253664">
    <property type="component" value="Unassembled WGS sequence"/>
</dbReference>
<accession>A0A367LFW2</accession>
<feature type="region of interest" description="Disordered" evidence="1">
    <location>
        <begin position="150"/>
        <end position="186"/>
    </location>
</feature>
<proteinExistence type="predicted"/>
<feature type="non-terminal residue" evidence="2">
    <location>
        <position position="1"/>
    </location>
</feature>
<reference evidence="2 3" key="1">
    <citation type="journal article" date="2015" name="BMC Genomics">
        <title>Insights from the genome of Ophiocordyceps polyrhachis-furcata to pathogenicity and host specificity in insect fungi.</title>
        <authorList>
            <person name="Wichadakul D."/>
            <person name="Kobmoo N."/>
            <person name="Ingsriswang S."/>
            <person name="Tangphatsornruang S."/>
            <person name="Chantasingh D."/>
            <person name="Luangsa-ard J.J."/>
            <person name="Eurwilaichitr L."/>
        </authorList>
    </citation>
    <scope>NUCLEOTIDE SEQUENCE [LARGE SCALE GENOMIC DNA]</scope>
    <source>
        <strain evidence="2 3">BCC 54312</strain>
    </source>
</reference>
<dbReference type="EMBL" id="LKCN02000007">
    <property type="protein sequence ID" value="RCI13324.1"/>
    <property type="molecule type" value="Genomic_DNA"/>
</dbReference>
<keyword evidence="3" id="KW-1185">Reference proteome</keyword>
<organism evidence="2 3">
    <name type="scientific">Ophiocordyceps polyrhachis-furcata BCC 54312</name>
    <dbReference type="NCBI Taxonomy" id="1330021"/>
    <lineage>
        <taxon>Eukaryota</taxon>
        <taxon>Fungi</taxon>
        <taxon>Dikarya</taxon>
        <taxon>Ascomycota</taxon>
        <taxon>Pezizomycotina</taxon>
        <taxon>Sordariomycetes</taxon>
        <taxon>Hypocreomycetidae</taxon>
        <taxon>Hypocreales</taxon>
        <taxon>Ophiocordycipitaceae</taxon>
        <taxon>Ophiocordyceps</taxon>
    </lineage>
</organism>
<evidence type="ECO:0000313" key="2">
    <source>
        <dbReference type="EMBL" id="RCI13324.1"/>
    </source>
</evidence>
<evidence type="ECO:0000256" key="1">
    <source>
        <dbReference type="SAM" id="MobiDB-lite"/>
    </source>
</evidence>
<dbReference type="AlphaFoldDB" id="A0A367LFW2"/>
<protein>
    <submittedName>
        <fullName evidence="2">Uncharacterized protein</fullName>
    </submittedName>
</protein>
<sequence length="186" mass="21896">LDQYESSGRAVKRRRLPQPSLPSLPKTQGKKDMRHRLMVLKHMKNQKSDIQGRIRSHLSQKRLVWDSSGNCECDMEISSREKDNGKHEQKLTLDATQELETCGERALGPETDLLHGRFSWEKKTYFCVPSEREKRKTSYLVRRRLLLQQMGHERHTRAVRREQEEDDDDETEGKKRRTRGTRGNPS</sequence>
<evidence type="ECO:0000313" key="3">
    <source>
        <dbReference type="Proteomes" id="UP000253664"/>
    </source>
</evidence>